<proteinExistence type="predicted"/>
<sequence>MVVDASVVGLGFDFAVVDEASPLELSPPLQAETSAKQTAIMTTTTGLCGRIVDPFVEMDFPE</sequence>
<dbReference type="AlphaFoldDB" id="A0A6J6D2M3"/>
<accession>A0A6J6D2M3</accession>
<protein>
    <submittedName>
        <fullName evidence="1">Unannotated protein</fullName>
    </submittedName>
</protein>
<name>A0A6J6D2M3_9ZZZZ</name>
<evidence type="ECO:0000313" key="1">
    <source>
        <dbReference type="EMBL" id="CAB4557535.1"/>
    </source>
</evidence>
<dbReference type="EMBL" id="CAEZSF010000295">
    <property type="protein sequence ID" value="CAB4557535.1"/>
    <property type="molecule type" value="Genomic_DNA"/>
</dbReference>
<organism evidence="1">
    <name type="scientific">freshwater metagenome</name>
    <dbReference type="NCBI Taxonomy" id="449393"/>
    <lineage>
        <taxon>unclassified sequences</taxon>
        <taxon>metagenomes</taxon>
        <taxon>ecological metagenomes</taxon>
    </lineage>
</organism>
<gene>
    <name evidence="1" type="ORF">UFOPK1358_02010</name>
</gene>
<reference evidence="1" key="1">
    <citation type="submission" date="2020-05" db="EMBL/GenBank/DDBJ databases">
        <authorList>
            <person name="Chiriac C."/>
            <person name="Salcher M."/>
            <person name="Ghai R."/>
            <person name="Kavagutti S V."/>
        </authorList>
    </citation>
    <scope>NUCLEOTIDE SEQUENCE</scope>
</reference>